<feature type="region of interest" description="Disordered" evidence="1">
    <location>
        <begin position="241"/>
        <end position="265"/>
    </location>
</feature>
<reference evidence="3" key="2">
    <citation type="submission" date="2021-02" db="EMBL/GenBank/DDBJ databases">
        <authorList>
            <person name="Kimball J.A."/>
            <person name="Haas M.W."/>
            <person name="Macchietto M."/>
            <person name="Kono T."/>
            <person name="Duquette J."/>
            <person name="Shao M."/>
        </authorList>
    </citation>
    <scope>NUCLEOTIDE SEQUENCE</scope>
    <source>
        <tissue evidence="3">Fresh leaf tissue</tissue>
    </source>
</reference>
<dbReference type="GO" id="GO:0006355">
    <property type="term" value="P:regulation of DNA-templated transcription"/>
    <property type="evidence" value="ECO:0007669"/>
    <property type="project" value="InterPro"/>
</dbReference>
<dbReference type="Pfam" id="PF02365">
    <property type="entry name" value="NAM"/>
    <property type="match status" value="1"/>
</dbReference>
<dbReference type="AlphaFoldDB" id="A0A8J5VWF7"/>
<accession>A0A8J5VWF7</accession>
<reference evidence="3" key="1">
    <citation type="journal article" date="2021" name="bioRxiv">
        <title>Whole Genome Assembly and Annotation of Northern Wild Rice, Zizania palustris L., Supports a Whole Genome Duplication in the Zizania Genus.</title>
        <authorList>
            <person name="Haas M."/>
            <person name="Kono T."/>
            <person name="Macchietto M."/>
            <person name="Millas R."/>
            <person name="McGilp L."/>
            <person name="Shao M."/>
            <person name="Duquette J."/>
            <person name="Hirsch C.N."/>
            <person name="Kimball J."/>
        </authorList>
    </citation>
    <scope>NUCLEOTIDE SEQUENCE</scope>
    <source>
        <tissue evidence="3">Fresh leaf tissue</tissue>
    </source>
</reference>
<evidence type="ECO:0000256" key="1">
    <source>
        <dbReference type="SAM" id="MobiDB-lite"/>
    </source>
</evidence>
<dbReference type="InterPro" id="IPR003441">
    <property type="entry name" value="NAC-dom"/>
</dbReference>
<organism evidence="3 4">
    <name type="scientific">Zizania palustris</name>
    <name type="common">Northern wild rice</name>
    <dbReference type="NCBI Taxonomy" id="103762"/>
    <lineage>
        <taxon>Eukaryota</taxon>
        <taxon>Viridiplantae</taxon>
        <taxon>Streptophyta</taxon>
        <taxon>Embryophyta</taxon>
        <taxon>Tracheophyta</taxon>
        <taxon>Spermatophyta</taxon>
        <taxon>Magnoliopsida</taxon>
        <taxon>Liliopsida</taxon>
        <taxon>Poales</taxon>
        <taxon>Poaceae</taxon>
        <taxon>BOP clade</taxon>
        <taxon>Oryzoideae</taxon>
        <taxon>Oryzeae</taxon>
        <taxon>Zizaniinae</taxon>
        <taxon>Zizania</taxon>
    </lineage>
</organism>
<comment type="caution">
    <text evidence="3">The sequence shown here is derived from an EMBL/GenBank/DDBJ whole genome shotgun (WGS) entry which is preliminary data.</text>
</comment>
<proteinExistence type="predicted"/>
<name>A0A8J5VWF7_ZIZPA</name>
<feature type="domain" description="NAC" evidence="2">
    <location>
        <begin position="9"/>
        <end position="135"/>
    </location>
</feature>
<dbReference type="PANTHER" id="PTHR31719:SF243">
    <property type="entry name" value="NAC DOMAIN-CONTAINING PROTEIN"/>
    <property type="match status" value="1"/>
</dbReference>
<protein>
    <recommendedName>
        <fullName evidence="2">NAC domain-containing protein</fullName>
    </recommendedName>
</protein>
<sequence length="265" mass="28949">MAPLSGDPVIEGFYFAPEDSVLVDSFLRPKISCHSFSSHITAFMHDVDVYSAPPDQLAAEHEHAPTTGRKVWWWHPEGSQKEVKGSASGGYFKKFTYKEKTASGVVVKPGWLMVEYGVSEEHGGANLVLCKIYRSPRHKRNAEENHLEAPSAPPPTVQRLAVERLDADGTASVRQGTHTPQFPPEGDDIAALVFPGTVKYDEFSSGMPSPASEPSSSDELYLLDSSYIPGEDQYDEFSGGMLCPESAPPSSDELYLLNSSHFPAS</sequence>
<dbReference type="GO" id="GO:0003677">
    <property type="term" value="F:DNA binding"/>
    <property type="evidence" value="ECO:0007669"/>
    <property type="project" value="InterPro"/>
</dbReference>
<evidence type="ECO:0000313" key="3">
    <source>
        <dbReference type="EMBL" id="KAG8061728.1"/>
    </source>
</evidence>
<gene>
    <name evidence="3" type="ORF">GUJ93_ZPchr0003g16489</name>
</gene>
<dbReference type="PANTHER" id="PTHR31719">
    <property type="entry name" value="NAC TRANSCRIPTION FACTOR 56"/>
    <property type="match status" value="1"/>
</dbReference>
<dbReference type="EMBL" id="JAAALK010000286">
    <property type="protein sequence ID" value="KAG8061728.1"/>
    <property type="molecule type" value="Genomic_DNA"/>
</dbReference>
<dbReference type="OrthoDB" id="693762at2759"/>
<evidence type="ECO:0000313" key="4">
    <source>
        <dbReference type="Proteomes" id="UP000729402"/>
    </source>
</evidence>
<dbReference type="PROSITE" id="PS51005">
    <property type="entry name" value="NAC"/>
    <property type="match status" value="1"/>
</dbReference>
<keyword evidence="4" id="KW-1185">Reference proteome</keyword>
<dbReference type="Proteomes" id="UP000729402">
    <property type="component" value="Unassembled WGS sequence"/>
</dbReference>
<evidence type="ECO:0000259" key="2">
    <source>
        <dbReference type="PROSITE" id="PS51005"/>
    </source>
</evidence>